<dbReference type="Pfam" id="PF02919">
    <property type="entry name" value="Topoisom_I_N"/>
    <property type="match status" value="1"/>
</dbReference>
<feature type="compositionally biased region" description="Basic and acidic residues" evidence="9">
    <location>
        <begin position="114"/>
        <end position="138"/>
    </location>
</feature>
<dbReference type="Pfam" id="PF01028">
    <property type="entry name" value="Topoisom_I"/>
    <property type="match status" value="1"/>
</dbReference>
<dbReference type="Gene3D" id="1.10.132.10">
    <property type="match status" value="1"/>
</dbReference>
<dbReference type="GO" id="GO:0000019">
    <property type="term" value="P:regulation of mitotic recombination"/>
    <property type="evidence" value="ECO:0007669"/>
    <property type="project" value="EnsemblFungi"/>
</dbReference>
<evidence type="ECO:0000259" key="10">
    <source>
        <dbReference type="SMART" id="SM00435"/>
    </source>
</evidence>
<keyword evidence="3 6" id="KW-0799">Topoisomerase</keyword>
<dbReference type="Gene3D" id="1.10.10.41">
    <property type="entry name" value="Yeast DNA topoisomerase - domain 1"/>
    <property type="match status" value="1"/>
</dbReference>
<dbReference type="Pfam" id="PF14370">
    <property type="entry name" value="Topo_C_assoc"/>
    <property type="match status" value="1"/>
</dbReference>
<dbReference type="CDD" id="cd00659">
    <property type="entry name" value="Topo_IB_C"/>
    <property type="match status" value="1"/>
</dbReference>
<dbReference type="RefSeq" id="XP_020048794.1">
    <property type="nucleotide sequence ID" value="XM_020190391.1"/>
</dbReference>
<dbReference type="FunCoup" id="A0A1D2VLR4">
    <property type="interactions" value="787"/>
</dbReference>
<evidence type="ECO:0000256" key="9">
    <source>
        <dbReference type="SAM" id="MobiDB-lite"/>
    </source>
</evidence>
<dbReference type="InterPro" id="IPR036202">
    <property type="entry name" value="TopoI_DNA-bd_euk_N_sf"/>
</dbReference>
<dbReference type="FunFam" id="2.170.11.10:FF:000001">
    <property type="entry name" value="DNA topoisomerase I"/>
    <property type="match status" value="1"/>
</dbReference>
<evidence type="ECO:0000256" key="3">
    <source>
        <dbReference type="ARBA" id="ARBA00023029"/>
    </source>
</evidence>
<dbReference type="InterPro" id="IPR013499">
    <property type="entry name" value="TopoI_euk"/>
</dbReference>
<dbReference type="GO" id="GO:0006357">
    <property type="term" value="P:regulation of transcription by RNA polymerase II"/>
    <property type="evidence" value="ECO:0007669"/>
    <property type="project" value="EnsemblFungi"/>
</dbReference>
<dbReference type="GeneID" id="30964027"/>
<evidence type="ECO:0000256" key="4">
    <source>
        <dbReference type="ARBA" id="ARBA00023125"/>
    </source>
</evidence>
<gene>
    <name evidence="11" type="ORF">ASCRUDRAFT_32944</name>
</gene>
<dbReference type="InterPro" id="IPR008336">
    <property type="entry name" value="TopoI_DNA-bd_euk"/>
</dbReference>
<dbReference type="GO" id="GO:0003917">
    <property type="term" value="F:DNA topoisomerase type I (single strand cut, ATP-independent) activity"/>
    <property type="evidence" value="ECO:0007669"/>
    <property type="project" value="UniProtKB-UniRule"/>
</dbReference>
<keyword evidence="5 6" id="KW-0413">Isomerase</keyword>
<feature type="compositionally biased region" description="Basic residues" evidence="9">
    <location>
        <begin position="87"/>
        <end position="97"/>
    </location>
</feature>
<dbReference type="PANTHER" id="PTHR10290:SF3">
    <property type="entry name" value="DNA TOPOISOMERASE 1"/>
    <property type="match status" value="1"/>
</dbReference>
<evidence type="ECO:0000313" key="11">
    <source>
        <dbReference type="EMBL" id="ODV62487.1"/>
    </source>
</evidence>
<dbReference type="FunFam" id="1.10.10.41:FF:000001">
    <property type="entry name" value="DNA topoisomerase I"/>
    <property type="match status" value="1"/>
</dbReference>
<evidence type="ECO:0000256" key="6">
    <source>
        <dbReference type="PROSITE-ProRule" id="PRU01382"/>
    </source>
</evidence>
<dbReference type="InterPro" id="IPR013500">
    <property type="entry name" value="TopoI_cat_euk"/>
</dbReference>
<feature type="active site" description="O-(3'-phospho-DNA)-tyrosine intermediate" evidence="6">
    <location>
        <position position="750"/>
    </location>
</feature>
<feature type="compositionally biased region" description="Polar residues" evidence="9">
    <location>
        <begin position="1"/>
        <end position="29"/>
    </location>
</feature>
<dbReference type="InterPro" id="IPR048045">
    <property type="entry name" value="Topoisomer_I_DNA-bd"/>
</dbReference>
<dbReference type="GO" id="GO:0006265">
    <property type="term" value="P:DNA topological change"/>
    <property type="evidence" value="ECO:0007669"/>
    <property type="project" value="UniProtKB-UniRule"/>
</dbReference>
<dbReference type="InterPro" id="IPR051062">
    <property type="entry name" value="Topoisomerase_IB"/>
</dbReference>
<dbReference type="InterPro" id="IPR014711">
    <property type="entry name" value="TopoI_cat_a-hlx-sub_euk"/>
</dbReference>
<keyword evidence="8" id="KW-0175">Coiled coil</keyword>
<evidence type="ECO:0000313" key="12">
    <source>
        <dbReference type="Proteomes" id="UP000095038"/>
    </source>
</evidence>
<dbReference type="PROSITE" id="PS52038">
    <property type="entry name" value="TOPO_IB_2"/>
    <property type="match status" value="1"/>
</dbReference>
<dbReference type="GO" id="GO:0006271">
    <property type="term" value="P:DNA strand elongation involved in DNA replication"/>
    <property type="evidence" value="ECO:0007669"/>
    <property type="project" value="EnsemblFungi"/>
</dbReference>
<dbReference type="SUPFAM" id="SSF56741">
    <property type="entry name" value="Eukaryotic DNA topoisomerase I, N-terminal DNA-binding fragment"/>
    <property type="match status" value="1"/>
</dbReference>
<dbReference type="EMBL" id="KV454477">
    <property type="protein sequence ID" value="ODV62487.1"/>
    <property type="molecule type" value="Genomic_DNA"/>
</dbReference>
<dbReference type="GO" id="GO:0007097">
    <property type="term" value="P:nuclear migration"/>
    <property type="evidence" value="ECO:0007669"/>
    <property type="project" value="EnsemblFungi"/>
</dbReference>
<dbReference type="Gene3D" id="2.170.11.10">
    <property type="entry name" value="DNA Topoisomerase I, domain 2"/>
    <property type="match status" value="1"/>
</dbReference>
<dbReference type="GO" id="GO:0006368">
    <property type="term" value="P:transcription elongation by RNA polymerase II"/>
    <property type="evidence" value="ECO:0007669"/>
    <property type="project" value="EnsemblFungi"/>
</dbReference>
<dbReference type="GO" id="GO:0005730">
    <property type="term" value="C:nucleolus"/>
    <property type="evidence" value="ECO:0007669"/>
    <property type="project" value="EnsemblFungi"/>
</dbReference>
<comment type="function">
    <text evidence="7">Releases the supercoiling and torsional tension of DNA introduced during the DNA replication and transcription by transiently cleaving and rejoining one strand of the DNA duplex. Introduces a single-strand break via transesterification at the specific target site 5'-[CT]CCTTp site in duplex DNA. The scissile phosphodiester is attacked by the catalytic tyrosine of the enzyme, resulting in the formation of a DNA-(3'-phosphotyrosyl)-enzyme intermediate and the expulsion of a 5'-OH DNA strand. The free DNA strand then undergoes passage around the unbroken strand thus removing DNA supercoils. Finally, in the religation step, the DNA 5'-OH attacks the covalent intermediate to expel the active-site tyrosine and restore the DNA phosphodiester backbone.</text>
</comment>
<dbReference type="InterPro" id="IPR014727">
    <property type="entry name" value="TopoI_cat_a/b-sub_euk"/>
</dbReference>
<dbReference type="InterPro" id="IPR013034">
    <property type="entry name" value="DNA_topo_DNA_db_N_dom1"/>
</dbReference>
<dbReference type="InterPro" id="IPR001631">
    <property type="entry name" value="TopoI"/>
</dbReference>
<keyword evidence="12" id="KW-1185">Reference proteome</keyword>
<evidence type="ECO:0000256" key="1">
    <source>
        <dbReference type="ARBA" id="ARBA00000213"/>
    </source>
</evidence>
<protein>
    <recommendedName>
        <fullName evidence="7">DNA topoisomerase I</fullName>
        <ecNumber evidence="7">5.6.2.1</ecNumber>
    </recommendedName>
    <alternativeName>
        <fullName evidence="7">DNA topoisomerase 1</fullName>
    </alternativeName>
</protein>
<name>A0A1D2VLR4_9ASCO</name>
<sequence>MTFSSFNSSVNLKSKVNGTKSKSKTSTPRQPRKKVAKIVDDEDDDEDYQNDNEKHEFKSEDDSSTDNLKKKKIKDEDEYEYEETPKKKTQAKAKSKKKDLENGKPKSKSKSKVKKESDDKKTLTKLQKEEAKRIKEEEKKKKLEEKEKNTYKWWENEEEGDKDGEIKWQTLEHNGVMFPPEYEPLPSNVKLYYDGKPVDLPPKVEEVAGFFAALIETEYGKNPIFQKNFFRDFKDLIKKHNSKNPDDKISIESFDKCDFTKIFNYFEAEKERKKALPNSVKKQQRDEKNKLAEPFKFCFVDGRKEQVGNFTIEPPGLFRGRGSHPKTGTLKKRVFPEEITINIGKEAKVPEPPTGHKWAEVRNDNTVTWLATWKENVLGQNKYVRFAANSSFKGMSDLKKYNKCRELKNHIEKIRLDYNKNLKSKVMQERQIAVAIYFIDKLALRAGGEKNTEDLADTVGCCSLRYEHVTLEPPNYVIFDFLGKDSVPYHQKVEVDAQVFKNIRIFKRPPKKSGDKLFDRIDPTILNNFLQNNYMKGLTAKVIRTYNASNTMQEQLDLMEKKGNFKGSIEEKIVAFRAANKEVAILCNHQKGITKNFDETLQKFHDKIEEMKWQKMRTSKMLNQIDEKFKAKKLGFTKNKIKVIHKRIIDREKEKIIKKFDKENESLKFENKKLLPKSELKERLTKIVELESFYKEEYETGKVSVGLSSNVTVLQNQLKKFDTRIKNAALQLQDKEDNKNVALNTSIMNYIDPRLCVMFCKRYKVPIEKIFSKTIRDRFTWAIHNADENWRF</sequence>
<dbReference type="InterPro" id="IPR011010">
    <property type="entry name" value="DNA_brk_join_enz"/>
</dbReference>
<evidence type="ECO:0000256" key="2">
    <source>
        <dbReference type="ARBA" id="ARBA00006645"/>
    </source>
</evidence>
<dbReference type="InterPro" id="IPR025834">
    <property type="entry name" value="TopoI_C_dom"/>
</dbReference>
<dbReference type="GO" id="GO:0005739">
    <property type="term" value="C:mitochondrion"/>
    <property type="evidence" value="ECO:0007669"/>
    <property type="project" value="EnsemblFungi"/>
</dbReference>
<dbReference type="PANTHER" id="PTHR10290">
    <property type="entry name" value="DNA TOPOISOMERASE I"/>
    <property type="match status" value="1"/>
</dbReference>
<proteinExistence type="inferred from homology"/>
<comment type="catalytic activity">
    <reaction evidence="1 6 7">
        <text>ATP-independent breakage of single-stranded DNA, followed by passage and rejoining.</text>
        <dbReference type="EC" id="5.6.2.1"/>
    </reaction>
</comment>
<dbReference type="GO" id="GO:0003677">
    <property type="term" value="F:DNA binding"/>
    <property type="evidence" value="ECO:0007669"/>
    <property type="project" value="UniProtKB-UniRule"/>
</dbReference>
<feature type="coiled-coil region" evidence="8">
    <location>
        <begin position="718"/>
        <end position="745"/>
    </location>
</feature>
<dbReference type="OrthoDB" id="47179at2759"/>
<dbReference type="Gene3D" id="3.90.15.10">
    <property type="entry name" value="Topoisomerase I, Chain A, domain 3"/>
    <property type="match status" value="1"/>
</dbReference>
<dbReference type="InParanoid" id="A0A1D2VLR4"/>
<dbReference type="SMART" id="SM00435">
    <property type="entry name" value="TOPEUc"/>
    <property type="match status" value="1"/>
</dbReference>
<accession>A0A1D2VLR4</accession>
<evidence type="ECO:0000256" key="7">
    <source>
        <dbReference type="RuleBase" id="RU365101"/>
    </source>
</evidence>
<dbReference type="Proteomes" id="UP000095038">
    <property type="component" value="Unassembled WGS sequence"/>
</dbReference>
<evidence type="ECO:0000256" key="5">
    <source>
        <dbReference type="ARBA" id="ARBA00023235"/>
    </source>
</evidence>
<dbReference type="SUPFAM" id="SSF56349">
    <property type="entry name" value="DNA breaking-rejoining enzymes"/>
    <property type="match status" value="1"/>
</dbReference>
<feature type="compositionally biased region" description="Basic and acidic residues" evidence="9">
    <location>
        <begin position="51"/>
        <end position="61"/>
    </location>
</feature>
<dbReference type="PRINTS" id="PR00416">
    <property type="entry name" value="EUTPISMRASEI"/>
</dbReference>
<dbReference type="GO" id="GO:0009303">
    <property type="term" value="P:rRNA transcription"/>
    <property type="evidence" value="ECO:0007669"/>
    <property type="project" value="EnsemblFungi"/>
</dbReference>
<feature type="compositionally biased region" description="Acidic residues" evidence="9">
    <location>
        <begin position="40"/>
        <end position="50"/>
    </location>
</feature>
<comment type="similarity">
    <text evidence="2 6 7">Belongs to the type IB topoisomerase family.</text>
</comment>
<dbReference type="STRING" id="1344418.A0A1D2VLR4"/>
<feature type="region of interest" description="Disordered" evidence="9">
    <location>
        <begin position="1"/>
        <end position="138"/>
    </location>
</feature>
<dbReference type="InterPro" id="IPR013030">
    <property type="entry name" value="DNA_topo_DNA_db_N_dom2"/>
</dbReference>
<dbReference type="EC" id="5.6.2.1" evidence="7"/>
<keyword evidence="4 6" id="KW-0238">DNA-binding</keyword>
<dbReference type="GO" id="GO:0005694">
    <property type="term" value="C:chromosome"/>
    <property type="evidence" value="ECO:0007669"/>
    <property type="project" value="InterPro"/>
</dbReference>
<dbReference type="GO" id="GO:0007076">
    <property type="term" value="P:mitotic chromosome condensation"/>
    <property type="evidence" value="ECO:0007669"/>
    <property type="project" value="EnsemblFungi"/>
</dbReference>
<reference evidence="12" key="1">
    <citation type="submission" date="2016-05" db="EMBL/GenBank/DDBJ databases">
        <title>Comparative genomics of biotechnologically important yeasts.</title>
        <authorList>
            <consortium name="DOE Joint Genome Institute"/>
            <person name="Riley R."/>
            <person name="Haridas S."/>
            <person name="Wolfe K.H."/>
            <person name="Lopes M.R."/>
            <person name="Hittinger C.T."/>
            <person name="Goker M."/>
            <person name="Salamov A."/>
            <person name="Wisecaver J."/>
            <person name="Long T.M."/>
            <person name="Aerts A.L."/>
            <person name="Barry K."/>
            <person name="Choi C."/>
            <person name="Clum A."/>
            <person name="Coughlan A.Y."/>
            <person name="Deshpande S."/>
            <person name="Douglass A.P."/>
            <person name="Hanson S.J."/>
            <person name="Klenk H.-P."/>
            <person name="Labutti K."/>
            <person name="Lapidus A."/>
            <person name="Lindquist E."/>
            <person name="Lipzen A."/>
            <person name="Meier-Kolthoff J.P."/>
            <person name="Ohm R.A."/>
            <person name="Otillar R.P."/>
            <person name="Pangilinan J."/>
            <person name="Peng Y."/>
            <person name="Rokas A."/>
            <person name="Rosa C.A."/>
            <person name="Scheuner C."/>
            <person name="Sibirny A.A."/>
            <person name="Slot J.C."/>
            <person name="Stielow J.B."/>
            <person name="Sun H."/>
            <person name="Kurtzman C.P."/>
            <person name="Blackwell M."/>
            <person name="Grigoriev I.V."/>
            <person name="Jeffries T.W."/>
        </authorList>
    </citation>
    <scope>NUCLEOTIDE SEQUENCE [LARGE SCALE GENOMIC DNA]</scope>
    <source>
        <strain evidence="12">DSM 1968</strain>
    </source>
</reference>
<evidence type="ECO:0000256" key="8">
    <source>
        <dbReference type="SAM" id="Coils"/>
    </source>
</evidence>
<dbReference type="AlphaFoldDB" id="A0A1D2VLR4"/>
<dbReference type="CDD" id="cd03488">
    <property type="entry name" value="Topoisomer_IB_N_htopoI_like"/>
    <property type="match status" value="1"/>
</dbReference>
<feature type="domain" description="DNA topoisomerase I eukaryotic-type" evidence="10">
    <location>
        <begin position="317"/>
        <end position="764"/>
    </location>
</feature>
<organism evidence="11 12">
    <name type="scientific">Ascoidea rubescens DSM 1968</name>
    <dbReference type="NCBI Taxonomy" id="1344418"/>
    <lineage>
        <taxon>Eukaryota</taxon>
        <taxon>Fungi</taxon>
        <taxon>Dikarya</taxon>
        <taxon>Ascomycota</taxon>
        <taxon>Saccharomycotina</taxon>
        <taxon>Saccharomycetes</taxon>
        <taxon>Ascoideaceae</taxon>
        <taxon>Ascoidea</taxon>
    </lineage>
</organism>
<dbReference type="GO" id="GO:0000183">
    <property type="term" value="P:rDNA heterochromatin formation"/>
    <property type="evidence" value="ECO:0007669"/>
    <property type="project" value="EnsemblFungi"/>
</dbReference>